<protein>
    <submittedName>
        <fullName evidence="2">ATP-binding protein</fullName>
    </submittedName>
</protein>
<dbReference type="AlphaFoldDB" id="A0AB39QPM6"/>
<dbReference type="SUPFAM" id="SSF52540">
    <property type="entry name" value="P-loop containing nucleoside triphosphate hydrolases"/>
    <property type="match status" value="1"/>
</dbReference>
<keyword evidence="2" id="KW-0547">Nucleotide-binding</keyword>
<evidence type="ECO:0000259" key="1">
    <source>
        <dbReference type="Pfam" id="PF13191"/>
    </source>
</evidence>
<accession>A0AB39QPM6</accession>
<name>A0AB39QPM6_9ACTN</name>
<dbReference type="RefSeq" id="WP_369224240.1">
    <property type="nucleotide sequence ID" value="NZ_CP163441.1"/>
</dbReference>
<gene>
    <name evidence="2" type="ORF">AB5J52_26120</name>
</gene>
<dbReference type="Gene3D" id="3.40.50.300">
    <property type="entry name" value="P-loop containing nucleotide triphosphate hydrolases"/>
    <property type="match status" value="1"/>
</dbReference>
<reference evidence="2" key="1">
    <citation type="submission" date="2024-07" db="EMBL/GenBank/DDBJ databases">
        <authorList>
            <person name="Yu S.T."/>
        </authorList>
    </citation>
    <scope>NUCLEOTIDE SEQUENCE</scope>
    <source>
        <strain evidence="2">R39</strain>
    </source>
</reference>
<feature type="domain" description="Orc1-like AAA ATPase" evidence="1">
    <location>
        <begin position="11"/>
        <end position="64"/>
    </location>
</feature>
<dbReference type="EMBL" id="CP163441">
    <property type="protein sequence ID" value="XDQ45448.1"/>
    <property type="molecule type" value="Genomic_DNA"/>
</dbReference>
<proteinExistence type="predicted"/>
<dbReference type="GO" id="GO:0005524">
    <property type="term" value="F:ATP binding"/>
    <property type="evidence" value="ECO:0007669"/>
    <property type="project" value="UniProtKB-KW"/>
</dbReference>
<evidence type="ECO:0000313" key="2">
    <source>
        <dbReference type="EMBL" id="XDQ45448.1"/>
    </source>
</evidence>
<dbReference type="InterPro" id="IPR027417">
    <property type="entry name" value="P-loop_NTPase"/>
</dbReference>
<sequence length="90" mass="9785">MAERFGVGCGFVGRGAERVLLRRLLRRLYEEAASGRPRVVVVEGAAGIGKTALVRRARPRCRRGRRSGCTRTPGATRCTAGPCSNACRRK</sequence>
<keyword evidence="2" id="KW-0067">ATP-binding</keyword>
<dbReference type="InterPro" id="IPR041664">
    <property type="entry name" value="AAA_16"/>
</dbReference>
<organism evidence="2">
    <name type="scientific">Streptomyces sp. R39</name>
    <dbReference type="NCBI Taxonomy" id="3238631"/>
    <lineage>
        <taxon>Bacteria</taxon>
        <taxon>Bacillati</taxon>
        <taxon>Actinomycetota</taxon>
        <taxon>Actinomycetes</taxon>
        <taxon>Kitasatosporales</taxon>
        <taxon>Streptomycetaceae</taxon>
        <taxon>Streptomyces</taxon>
    </lineage>
</organism>
<dbReference type="Pfam" id="PF13191">
    <property type="entry name" value="AAA_16"/>
    <property type="match status" value="1"/>
</dbReference>